<proteinExistence type="predicted"/>
<evidence type="ECO:0000313" key="3">
    <source>
        <dbReference type="Proteomes" id="UP001066276"/>
    </source>
</evidence>
<dbReference type="EMBL" id="JANPWB010000006">
    <property type="protein sequence ID" value="KAJ1182334.1"/>
    <property type="molecule type" value="Genomic_DNA"/>
</dbReference>
<organism evidence="2 3">
    <name type="scientific">Pleurodeles waltl</name>
    <name type="common">Iberian ribbed newt</name>
    <dbReference type="NCBI Taxonomy" id="8319"/>
    <lineage>
        <taxon>Eukaryota</taxon>
        <taxon>Metazoa</taxon>
        <taxon>Chordata</taxon>
        <taxon>Craniata</taxon>
        <taxon>Vertebrata</taxon>
        <taxon>Euteleostomi</taxon>
        <taxon>Amphibia</taxon>
        <taxon>Batrachia</taxon>
        <taxon>Caudata</taxon>
        <taxon>Salamandroidea</taxon>
        <taxon>Salamandridae</taxon>
        <taxon>Pleurodelinae</taxon>
        <taxon>Pleurodeles</taxon>
    </lineage>
</organism>
<sequence>MASLAAIAPGTGGLTAPTKLYNTMSASHAEGCREDHCTVSGHETGVAALAAFATMAPGTGGLTTPTKLHNTMSGHMQRNAMKPFVAPLGAK</sequence>
<name>A0AAV7U2J4_PLEWA</name>
<accession>A0AAV7U2J4</accession>
<comment type="caution">
    <text evidence="2">The sequence shown here is derived from an EMBL/GenBank/DDBJ whole genome shotgun (WGS) entry which is preliminary data.</text>
</comment>
<keyword evidence="3" id="KW-1185">Reference proteome</keyword>
<protein>
    <submittedName>
        <fullName evidence="2">Uncharacterized protein</fullName>
    </submittedName>
</protein>
<feature type="compositionally biased region" description="Polar residues" evidence="1">
    <location>
        <begin position="67"/>
        <end position="76"/>
    </location>
</feature>
<gene>
    <name evidence="2" type="ORF">NDU88_007526</name>
</gene>
<reference evidence="2" key="1">
    <citation type="journal article" date="2022" name="bioRxiv">
        <title>Sequencing and chromosome-scale assembly of the giantPleurodeles waltlgenome.</title>
        <authorList>
            <person name="Brown T."/>
            <person name="Elewa A."/>
            <person name="Iarovenko S."/>
            <person name="Subramanian E."/>
            <person name="Araus A.J."/>
            <person name="Petzold A."/>
            <person name="Susuki M."/>
            <person name="Suzuki K.-i.T."/>
            <person name="Hayashi T."/>
            <person name="Toyoda A."/>
            <person name="Oliveira C."/>
            <person name="Osipova E."/>
            <person name="Leigh N.D."/>
            <person name="Simon A."/>
            <person name="Yun M.H."/>
        </authorList>
    </citation>
    <scope>NUCLEOTIDE SEQUENCE</scope>
    <source>
        <strain evidence="2">20211129_DDA</strain>
        <tissue evidence="2">Liver</tissue>
    </source>
</reference>
<dbReference type="AlphaFoldDB" id="A0AAV7U2J4"/>
<evidence type="ECO:0000313" key="2">
    <source>
        <dbReference type="EMBL" id="KAJ1182334.1"/>
    </source>
</evidence>
<feature type="region of interest" description="Disordered" evidence="1">
    <location>
        <begin position="62"/>
        <end position="91"/>
    </location>
</feature>
<dbReference type="Proteomes" id="UP001066276">
    <property type="component" value="Chromosome 3_2"/>
</dbReference>
<evidence type="ECO:0000256" key="1">
    <source>
        <dbReference type="SAM" id="MobiDB-lite"/>
    </source>
</evidence>